<feature type="compositionally biased region" description="Basic and acidic residues" evidence="1">
    <location>
        <begin position="183"/>
        <end position="193"/>
    </location>
</feature>
<organism evidence="2 3">
    <name type="scientific">Lachnellula occidentalis</name>
    <dbReference type="NCBI Taxonomy" id="215460"/>
    <lineage>
        <taxon>Eukaryota</taxon>
        <taxon>Fungi</taxon>
        <taxon>Dikarya</taxon>
        <taxon>Ascomycota</taxon>
        <taxon>Pezizomycotina</taxon>
        <taxon>Leotiomycetes</taxon>
        <taxon>Helotiales</taxon>
        <taxon>Lachnaceae</taxon>
        <taxon>Lachnellula</taxon>
    </lineage>
</organism>
<feature type="region of interest" description="Disordered" evidence="1">
    <location>
        <begin position="166"/>
        <end position="203"/>
    </location>
</feature>
<dbReference type="EMBL" id="QGMI01000719">
    <property type="protein sequence ID" value="TVY37337.1"/>
    <property type="molecule type" value="Genomic_DNA"/>
</dbReference>
<proteinExistence type="predicted"/>
<name>A0A8H8RMW7_9HELO</name>
<dbReference type="Pfam" id="PF14328">
    <property type="entry name" value="DUF4385"/>
    <property type="match status" value="1"/>
</dbReference>
<evidence type="ECO:0000256" key="1">
    <source>
        <dbReference type="SAM" id="MobiDB-lite"/>
    </source>
</evidence>
<sequence>MTTFTRPPKPHYLSYRIARGEQGVLTYEPYKSHLLPHWRFRTPQIARTSAETLYQHFLSFYEQQDFVGMDMARKFIQMGMTRAKRYANYEGGRKYMYAAGEEGKESVKVKVQREKSEGHVGKEGKEEASGVFRGYWGRCREHEGYQRLKREFLKEQKEWEDLEKRKVKVKEDEVKIEDDSDDEVKIKEEEVKQPVKKKRKTKA</sequence>
<evidence type="ECO:0000313" key="2">
    <source>
        <dbReference type="EMBL" id="TVY37337.1"/>
    </source>
</evidence>
<evidence type="ECO:0000313" key="3">
    <source>
        <dbReference type="Proteomes" id="UP000443090"/>
    </source>
</evidence>
<dbReference type="Proteomes" id="UP000443090">
    <property type="component" value="Unassembled WGS sequence"/>
</dbReference>
<dbReference type="InterPro" id="IPR025494">
    <property type="entry name" value="DUF4385"/>
</dbReference>
<keyword evidence="3" id="KW-1185">Reference proteome</keyword>
<comment type="caution">
    <text evidence="2">The sequence shown here is derived from an EMBL/GenBank/DDBJ whole genome shotgun (WGS) entry which is preliminary data.</text>
</comment>
<dbReference type="AlphaFoldDB" id="A0A8H8RMW7"/>
<feature type="compositionally biased region" description="Basic residues" evidence="1">
    <location>
        <begin position="194"/>
        <end position="203"/>
    </location>
</feature>
<dbReference type="OrthoDB" id="2589819at2759"/>
<accession>A0A8H8RMW7</accession>
<gene>
    <name evidence="2" type="ORF">LOCC1_G006915</name>
</gene>
<reference evidence="2 3" key="1">
    <citation type="submission" date="2018-05" db="EMBL/GenBank/DDBJ databases">
        <title>Genome sequencing and assembly of the regulated plant pathogen Lachnellula willkommii and related sister species for the development of diagnostic species identification markers.</title>
        <authorList>
            <person name="Giroux E."/>
            <person name="Bilodeau G."/>
        </authorList>
    </citation>
    <scope>NUCLEOTIDE SEQUENCE [LARGE SCALE GENOMIC DNA]</scope>
    <source>
        <strain evidence="2 3">CBS 160.35</strain>
    </source>
</reference>
<protein>
    <submittedName>
        <fullName evidence="2">Uncharacterized protein</fullName>
    </submittedName>
</protein>